<keyword evidence="1" id="KW-0812">Transmembrane</keyword>
<dbReference type="RefSeq" id="WP_094362544.1">
    <property type="nucleotide sequence ID" value="NZ_NMVQ01000001.1"/>
</dbReference>
<name>A0A255HFT1_9ACTN</name>
<dbReference type="Proteomes" id="UP000216311">
    <property type="component" value="Unassembled WGS sequence"/>
</dbReference>
<comment type="caution">
    <text evidence="2">The sequence shown here is derived from an EMBL/GenBank/DDBJ whole genome shotgun (WGS) entry which is preliminary data.</text>
</comment>
<proteinExistence type="predicted"/>
<sequence>MSPATRVGGGRPRNRLRAWLALWCVCMLAAVYVAGWAFWSYTHQNLRFVQLPPGESAVTGKGSPFRVLSINQARSVPVKYGKPVEASPGMTFVLVRFEVTRVDPKDYCLLNLAGADRVFYEYTTRVSGRPLNQFCQEWPTNVATEGEVIYEVPLSRVNQIAGVYASDQRDWRTRHLVASPPR</sequence>
<reference evidence="2 3" key="1">
    <citation type="submission" date="2017-07" db="EMBL/GenBank/DDBJ databases">
        <title>Draft whole genome sequences of clinical Proprionibacteriaceae strains.</title>
        <authorList>
            <person name="Bernier A.-M."/>
            <person name="Bernard K."/>
            <person name="Domingo M.-C."/>
        </authorList>
    </citation>
    <scope>NUCLEOTIDE SEQUENCE [LARGE SCALE GENOMIC DNA]</scope>
    <source>
        <strain evidence="2 3">NML 130396</strain>
    </source>
</reference>
<evidence type="ECO:0000313" key="3">
    <source>
        <dbReference type="Proteomes" id="UP000216311"/>
    </source>
</evidence>
<keyword evidence="1" id="KW-1133">Transmembrane helix</keyword>
<keyword evidence="3" id="KW-1185">Reference proteome</keyword>
<dbReference type="OrthoDB" id="3727746at2"/>
<organism evidence="2 3">
    <name type="scientific">Enemella dayhoffiae</name>
    <dbReference type="NCBI Taxonomy" id="2016507"/>
    <lineage>
        <taxon>Bacteria</taxon>
        <taxon>Bacillati</taxon>
        <taxon>Actinomycetota</taxon>
        <taxon>Actinomycetes</taxon>
        <taxon>Propionibacteriales</taxon>
        <taxon>Propionibacteriaceae</taxon>
        <taxon>Enemella</taxon>
    </lineage>
</organism>
<feature type="transmembrane region" description="Helical" evidence="1">
    <location>
        <begin position="20"/>
        <end position="39"/>
    </location>
</feature>
<accession>A0A255HFT1</accession>
<evidence type="ECO:0008006" key="4">
    <source>
        <dbReference type="Google" id="ProtNLM"/>
    </source>
</evidence>
<dbReference type="AlphaFoldDB" id="A0A255HFT1"/>
<gene>
    <name evidence="2" type="ORF">CGZ93_02525</name>
</gene>
<evidence type="ECO:0000256" key="1">
    <source>
        <dbReference type="SAM" id="Phobius"/>
    </source>
</evidence>
<protein>
    <recommendedName>
        <fullName evidence="4">DUF4352 domain-containing protein</fullName>
    </recommendedName>
</protein>
<keyword evidence="1" id="KW-0472">Membrane</keyword>
<dbReference type="EMBL" id="NMVQ01000001">
    <property type="protein sequence ID" value="OYO25334.1"/>
    <property type="molecule type" value="Genomic_DNA"/>
</dbReference>
<evidence type="ECO:0000313" key="2">
    <source>
        <dbReference type="EMBL" id="OYO25334.1"/>
    </source>
</evidence>